<dbReference type="EMBL" id="ML976674">
    <property type="protein sequence ID" value="KAF1974648.1"/>
    <property type="molecule type" value="Genomic_DNA"/>
</dbReference>
<protein>
    <submittedName>
        <fullName evidence="2">Uncharacterized protein</fullName>
    </submittedName>
</protein>
<dbReference type="AlphaFoldDB" id="A0A6A5VCU4"/>
<proteinExistence type="predicted"/>
<organism evidence="2 3">
    <name type="scientific">Bimuria novae-zelandiae CBS 107.79</name>
    <dbReference type="NCBI Taxonomy" id="1447943"/>
    <lineage>
        <taxon>Eukaryota</taxon>
        <taxon>Fungi</taxon>
        <taxon>Dikarya</taxon>
        <taxon>Ascomycota</taxon>
        <taxon>Pezizomycotina</taxon>
        <taxon>Dothideomycetes</taxon>
        <taxon>Pleosporomycetidae</taxon>
        <taxon>Pleosporales</taxon>
        <taxon>Massarineae</taxon>
        <taxon>Didymosphaeriaceae</taxon>
        <taxon>Bimuria</taxon>
    </lineage>
</organism>
<reference evidence="2" key="1">
    <citation type="journal article" date="2020" name="Stud. Mycol.">
        <title>101 Dothideomycetes genomes: a test case for predicting lifestyles and emergence of pathogens.</title>
        <authorList>
            <person name="Haridas S."/>
            <person name="Albert R."/>
            <person name="Binder M."/>
            <person name="Bloem J."/>
            <person name="Labutti K."/>
            <person name="Salamov A."/>
            <person name="Andreopoulos B."/>
            <person name="Baker S."/>
            <person name="Barry K."/>
            <person name="Bills G."/>
            <person name="Bluhm B."/>
            <person name="Cannon C."/>
            <person name="Castanera R."/>
            <person name="Culley D."/>
            <person name="Daum C."/>
            <person name="Ezra D."/>
            <person name="Gonzalez J."/>
            <person name="Henrissat B."/>
            <person name="Kuo A."/>
            <person name="Liang C."/>
            <person name="Lipzen A."/>
            <person name="Lutzoni F."/>
            <person name="Magnuson J."/>
            <person name="Mondo S."/>
            <person name="Nolan M."/>
            <person name="Ohm R."/>
            <person name="Pangilinan J."/>
            <person name="Park H.-J."/>
            <person name="Ramirez L."/>
            <person name="Alfaro M."/>
            <person name="Sun H."/>
            <person name="Tritt A."/>
            <person name="Yoshinaga Y."/>
            <person name="Zwiers L.-H."/>
            <person name="Turgeon B."/>
            <person name="Goodwin S."/>
            <person name="Spatafora J."/>
            <person name="Crous P."/>
            <person name="Grigoriev I."/>
        </authorList>
    </citation>
    <scope>NUCLEOTIDE SEQUENCE</scope>
    <source>
        <strain evidence="2">CBS 107.79</strain>
    </source>
</reference>
<name>A0A6A5VCU4_9PLEO</name>
<evidence type="ECO:0000313" key="2">
    <source>
        <dbReference type="EMBL" id="KAF1974648.1"/>
    </source>
</evidence>
<evidence type="ECO:0000256" key="1">
    <source>
        <dbReference type="SAM" id="MobiDB-lite"/>
    </source>
</evidence>
<dbReference type="Proteomes" id="UP000800036">
    <property type="component" value="Unassembled WGS sequence"/>
</dbReference>
<keyword evidence="3" id="KW-1185">Reference proteome</keyword>
<evidence type="ECO:0000313" key="3">
    <source>
        <dbReference type="Proteomes" id="UP000800036"/>
    </source>
</evidence>
<gene>
    <name evidence="2" type="ORF">BU23DRAFT_636359</name>
</gene>
<feature type="compositionally biased region" description="Low complexity" evidence="1">
    <location>
        <begin position="1"/>
        <end position="12"/>
    </location>
</feature>
<accession>A0A6A5VCU4</accession>
<sequence length="126" mass="14348">MSPIPQSQRTQSPPTPTSVDSAMEEHLDVAPWPPSSQDWNWDAHTIPPNRVHTRSLTPLPALPTPEHTAQPAPPSPHFEKLKKRWIYTRARQEGAEAGENGEGERGWKHRYMGEVEGLDDITEWLW</sequence>
<feature type="region of interest" description="Disordered" evidence="1">
    <location>
        <begin position="1"/>
        <end position="80"/>
    </location>
</feature>